<dbReference type="PIRSF" id="PIRSF000726">
    <property type="entry name" value="Asp_kin"/>
    <property type="match status" value="1"/>
</dbReference>
<dbReference type="CDD" id="cd04937">
    <property type="entry name" value="ACT_AKi-DapG-BS_2"/>
    <property type="match status" value="1"/>
</dbReference>
<accession>A0A0B6ADD9</accession>
<dbReference type="InterPro" id="IPR027795">
    <property type="entry name" value="CASTOR_ACT_dom"/>
</dbReference>
<dbReference type="UniPathway" id="UPA00034">
    <property type="reaction ID" value="UER00015"/>
</dbReference>
<gene>
    <name evidence="17" type="ORF">BG04_1055</name>
</gene>
<feature type="binding site" evidence="14">
    <location>
        <position position="52"/>
    </location>
    <ligand>
        <name>substrate</name>
    </ligand>
</feature>
<evidence type="ECO:0000256" key="15">
    <source>
        <dbReference type="RuleBase" id="RU003448"/>
    </source>
</evidence>
<dbReference type="GeneID" id="93644531"/>
<dbReference type="NCBIfam" id="NF006068">
    <property type="entry name" value="PRK08210.1"/>
    <property type="match status" value="1"/>
</dbReference>
<evidence type="ECO:0000256" key="5">
    <source>
        <dbReference type="ARBA" id="ARBA00010122"/>
    </source>
</evidence>
<dbReference type="KEGG" id="bmeg:BG04_1055"/>
<dbReference type="RefSeq" id="WP_034649249.1">
    <property type="nucleotide sequence ID" value="NZ_BCVB01000001.1"/>
</dbReference>
<evidence type="ECO:0000256" key="16">
    <source>
        <dbReference type="RuleBase" id="RU004249"/>
    </source>
</evidence>
<evidence type="ECO:0000313" key="18">
    <source>
        <dbReference type="Proteomes" id="UP000031829"/>
    </source>
</evidence>
<reference evidence="17 18" key="1">
    <citation type="journal article" date="2015" name="Genome Announc.">
        <title>Complete genome sequences for 35 biothreat assay-relevant bacillus species.</title>
        <authorList>
            <person name="Johnson S.L."/>
            <person name="Daligault H.E."/>
            <person name="Davenport K.W."/>
            <person name="Jaissle J."/>
            <person name="Frey K.G."/>
            <person name="Ladner J.T."/>
            <person name="Broomall S.M."/>
            <person name="Bishop-Lilly K.A."/>
            <person name="Bruce D.C."/>
            <person name="Gibbons H.S."/>
            <person name="Coyne S.R."/>
            <person name="Lo C.C."/>
            <person name="Meincke L."/>
            <person name="Munk A.C."/>
            <person name="Koroleva G.I."/>
            <person name="Rosenzweig C.N."/>
            <person name="Palacios G.F."/>
            <person name="Redden C.L."/>
            <person name="Minogue T.D."/>
            <person name="Chain P.S."/>
        </authorList>
    </citation>
    <scope>NUCLEOTIDE SEQUENCE [LARGE SCALE GENOMIC DNA]</scope>
    <source>
        <strain evidence="18">ATCC 14581 / DSM 32 / JCM 2506 / NBRC 15308 / NCIMB 9376 / NCTC 10342 / NRRL B-14308 / VKM B-512</strain>
    </source>
</reference>
<dbReference type="NCBIfam" id="TIGR00657">
    <property type="entry name" value="asp_kinases"/>
    <property type="match status" value="1"/>
</dbReference>
<dbReference type="InterPro" id="IPR018042">
    <property type="entry name" value="Aspartate_kinase_CS"/>
</dbReference>
<sequence>MKIIVQKFGGTSVRNEEGRERAIYHLNNALSEGYKVVVVVSAMGRKGEPYATDTLLSLVDGNKASLNKRELDMLMACGELISSVVFTNLLNENGIKATALNGAQAGFVTNDDFTNAKILEMKCDRLLKELEEYDVVVVTGFQGATTEGDTTTLGRGGSDTSASALGAALMADYIDIFTDVEGVMTADPRIVEDARPLSVVTYNEICNMAYQGAKVVHPRAVEIAMQAKVPMRVRSTYADSTGTLVTSQGEAQQRGSDVQERLVTGIAHVSNVTQIKVFSKEGHYDTQAEVFKAMAQEKISVDFINISPKGVVYTVTDEATDKAIDVLHALGYEPAVIRNCAKVSTVGAGIAGVPGVTSKIVTALSGEGIQILQSADSHTTIWVLVKEEDLKKAVNALHGAFDLSKAPQKR</sequence>
<feature type="binding site" evidence="14">
    <location>
        <begin position="7"/>
        <end position="10"/>
    </location>
    <ligand>
        <name>ATP</name>
        <dbReference type="ChEBI" id="CHEBI:30616"/>
    </ligand>
</feature>
<evidence type="ECO:0000256" key="8">
    <source>
        <dbReference type="ARBA" id="ARBA00022741"/>
    </source>
</evidence>
<evidence type="ECO:0000256" key="2">
    <source>
        <dbReference type="ARBA" id="ARBA00004766"/>
    </source>
</evidence>
<evidence type="ECO:0000256" key="4">
    <source>
        <dbReference type="ARBA" id="ARBA00005139"/>
    </source>
</evidence>
<dbReference type="InterPro" id="IPR045865">
    <property type="entry name" value="ACT-like_dom_sf"/>
</dbReference>
<evidence type="ECO:0000256" key="13">
    <source>
        <dbReference type="ARBA" id="ARBA00047872"/>
    </source>
</evidence>
<dbReference type="InterPro" id="IPR001048">
    <property type="entry name" value="Asp/Glu/Uridylate_kinase"/>
</dbReference>
<dbReference type="GO" id="GO:0009090">
    <property type="term" value="P:homoserine biosynthetic process"/>
    <property type="evidence" value="ECO:0007669"/>
    <property type="project" value="TreeGrafter"/>
</dbReference>
<dbReference type="Gene3D" id="3.40.1160.10">
    <property type="entry name" value="Acetylglutamate kinase-like"/>
    <property type="match status" value="1"/>
</dbReference>
<keyword evidence="8 14" id="KW-0547">Nucleotide-binding</keyword>
<dbReference type="FunFam" id="3.40.1160.10:FF:000002">
    <property type="entry name" value="Aspartokinase"/>
    <property type="match status" value="1"/>
</dbReference>
<comment type="similarity">
    <text evidence="5 15">Belongs to the aspartokinase family.</text>
</comment>
<dbReference type="PANTHER" id="PTHR21499:SF3">
    <property type="entry name" value="ASPARTOKINASE"/>
    <property type="match status" value="1"/>
</dbReference>
<dbReference type="InterPro" id="IPR001341">
    <property type="entry name" value="Asp_kinase"/>
</dbReference>
<protein>
    <recommendedName>
        <fullName evidence="15">Aspartokinase</fullName>
        <ecNumber evidence="15">2.7.2.4</ecNumber>
    </recommendedName>
</protein>
<dbReference type="PROSITE" id="PS51671">
    <property type="entry name" value="ACT"/>
    <property type="match status" value="1"/>
</dbReference>
<dbReference type="GO" id="GO:0019877">
    <property type="term" value="P:diaminopimelate biosynthetic process"/>
    <property type="evidence" value="ECO:0007669"/>
    <property type="project" value="UniProtKB-KW"/>
</dbReference>
<dbReference type="FunFam" id="3.30.2130.10:FF:000005">
    <property type="entry name" value="Aspartokinase"/>
    <property type="match status" value="1"/>
</dbReference>
<dbReference type="InterPro" id="IPR002912">
    <property type="entry name" value="ACT_dom"/>
</dbReference>
<dbReference type="Proteomes" id="UP000031829">
    <property type="component" value="Chromosome"/>
</dbReference>
<comment type="pathway">
    <text evidence="4 16">Amino-acid biosynthesis; L-threonine biosynthesis; L-threonine from L-aspartate: step 1/5.</text>
</comment>
<dbReference type="EC" id="2.7.2.4" evidence="15"/>
<comment type="catalytic activity">
    <reaction evidence="13 15">
        <text>L-aspartate + ATP = 4-phospho-L-aspartate + ADP</text>
        <dbReference type="Rhea" id="RHEA:23776"/>
        <dbReference type="ChEBI" id="CHEBI:29991"/>
        <dbReference type="ChEBI" id="CHEBI:30616"/>
        <dbReference type="ChEBI" id="CHEBI:57535"/>
        <dbReference type="ChEBI" id="CHEBI:456216"/>
        <dbReference type="EC" id="2.7.2.4"/>
    </reaction>
</comment>
<evidence type="ECO:0000256" key="1">
    <source>
        <dbReference type="ARBA" id="ARBA00003121"/>
    </source>
</evidence>
<evidence type="ECO:0000256" key="12">
    <source>
        <dbReference type="ARBA" id="ARBA00023154"/>
    </source>
</evidence>
<dbReference type="Gene3D" id="3.30.2130.10">
    <property type="entry name" value="VC0802-like"/>
    <property type="match status" value="1"/>
</dbReference>
<dbReference type="GO" id="GO:0004072">
    <property type="term" value="F:aspartate kinase activity"/>
    <property type="evidence" value="ECO:0007669"/>
    <property type="project" value="UniProtKB-EC"/>
</dbReference>
<evidence type="ECO:0000256" key="3">
    <source>
        <dbReference type="ARBA" id="ARBA00004986"/>
    </source>
</evidence>
<evidence type="ECO:0000313" key="17">
    <source>
        <dbReference type="EMBL" id="AJI21546.1"/>
    </source>
</evidence>
<dbReference type="GO" id="GO:0009089">
    <property type="term" value="P:lysine biosynthetic process via diaminopimelate"/>
    <property type="evidence" value="ECO:0007669"/>
    <property type="project" value="UniProtKB-UniPathway"/>
</dbReference>
<comment type="function">
    <text evidence="1">Catalyzes the phosphorylation of the beta-carboxyl group of aspartic acid with ATP to yield 4-phospho-L-aspartate, which is involved in the branched biosynthetic pathway leading to the biosynthesis of amino acids threonine, isoleucine and methionine.</text>
</comment>
<dbReference type="GO" id="GO:0009088">
    <property type="term" value="P:threonine biosynthetic process"/>
    <property type="evidence" value="ECO:0007669"/>
    <property type="project" value="UniProtKB-UniPathway"/>
</dbReference>
<dbReference type="PROSITE" id="PS00324">
    <property type="entry name" value="ASPARTOKINASE"/>
    <property type="match status" value="1"/>
</dbReference>
<evidence type="ECO:0000256" key="14">
    <source>
        <dbReference type="PIRSR" id="PIRSR000726-1"/>
    </source>
</evidence>
<comment type="pathway">
    <text evidence="2 16">Amino-acid biosynthesis; L-lysine biosynthesis via DAP pathway; (S)-tetrahydrodipicolinate from L-aspartate: step 1/4.</text>
</comment>
<dbReference type="PANTHER" id="PTHR21499">
    <property type="entry name" value="ASPARTATE KINASE"/>
    <property type="match status" value="1"/>
</dbReference>
<evidence type="ECO:0000256" key="7">
    <source>
        <dbReference type="ARBA" id="ARBA00022679"/>
    </source>
</evidence>
<dbReference type="Pfam" id="PF00696">
    <property type="entry name" value="AA_kinase"/>
    <property type="match status" value="1"/>
</dbReference>
<dbReference type="NCBIfam" id="TIGR00656">
    <property type="entry name" value="asp_kin_monofn"/>
    <property type="match status" value="1"/>
</dbReference>
<keyword evidence="10 14" id="KW-0067">ATP-binding</keyword>
<dbReference type="InterPro" id="IPR036393">
    <property type="entry name" value="AceGlu_kinase-like_sf"/>
</dbReference>
<dbReference type="AlphaFoldDB" id="A0A0B6ADD9"/>
<keyword evidence="11" id="KW-0220">Diaminopimelate biosynthesis</keyword>
<keyword evidence="7 15" id="KW-0808">Transferase</keyword>
<dbReference type="SUPFAM" id="SSF53633">
    <property type="entry name" value="Carbamate kinase-like"/>
    <property type="match status" value="1"/>
</dbReference>
<keyword evidence="6 16" id="KW-0028">Amino-acid biosynthesis</keyword>
<dbReference type="InterPro" id="IPR005260">
    <property type="entry name" value="Asp_kin_monofn"/>
</dbReference>
<feature type="binding site" evidence="14">
    <location>
        <begin position="178"/>
        <end position="179"/>
    </location>
    <ligand>
        <name>ATP</name>
        <dbReference type="ChEBI" id="CHEBI:30616"/>
    </ligand>
</feature>
<proteinExistence type="inferred from homology"/>
<comment type="pathway">
    <text evidence="3 16">Amino-acid biosynthesis; L-methionine biosynthesis via de novo pathway; L-homoserine from L-aspartate: step 1/3.</text>
</comment>
<evidence type="ECO:0000256" key="6">
    <source>
        <dbReference type="ARBA" id="ARBA00022605"/>
    </source>
</evidence>
<keyword evidence="9 15" id="KW-0418">Kinase</keyword>
<dbReference type="Pfam" id="PF13840">
    <property type="entry name" value="ACT_7"/>
    <property type="match status" value="1"/>
</dbReference>
<keyword evidence="12" id="KW-0457">Lysine biosynthesis</keyword>
<organism evidence="17 18">
    <name type="scientific">Priestia megaterium (strain ATCC 14581 / DSM 32 / CCUG 1817 / JCM 2506 / NBRC 15308 / NCIMB 9376 / NCTC 10342 / NRRL B-14308 / VKM B-512 / Ford 19)</name>
    <name type="common">Bacillus megaterium</name>
    <dbReference type="NCBI Taxonomy" id="1348623"/>
    <lineage>
        <taxon>Bacteria</taxon>
        <taxon>Bacillati</taxon>
        <taxon>Bacillota</taxon>
        <taxon>Bacilli</taxon>
        <taxon>Bacillales</taxon>
        <taxon>Bacillaceae</taxon>
        <taxon>Priestia</taxon>
    </lineage>
</organism>
<evidence type="ECO:0000256" key="9">
    <source>
        <dbReference type="ARBA" id="ARBA00022777"/>
    </source>
</evidence>
<name>A0A0B6ADD9_PRIM2</name>
<dbReference type="CDD" id="cd04914">
    <property type="entry name" value="ACT_AKi-DapG-BS_1"/>
    <property type="match status" value="1"/>
</dbReference>
<dbReference type="GO" id="GO:0005829">
    <property type="term" value="C:cytosol"/>
    <property type="evidence" value="ECO:0007669"/>
    <property type="project" value="TreeGrafter"/>
</dbReference>
<dbReference type="GO" id="GO:0005524">
    <property type="term" value="F:ATP binding"/>
    <property type="evidence" value="ECO:0007669"/>
    <property type="project" value="UniProtKB-KW"/>
</dbReference>
<feature type="binding site" evidence="14">
    <location>
        <position position="189"/>
    </location>
    <ligand>
        <name>ATP</name>
        <dbReference type="ChEBI" id="CHEBI:30616"/>
    </ligand>
</feature>
<evidence type="ECO:0000256" key="10">
    <source>
        <dbReference type="ARBA" id="ARBA00022840"/>
    </source>
</evidence>
<feature type="binding site" evidence="14">
    <location>
        <position position="79"/>
    </location>
    <ligand>
        <name>substrate</name>
    </ligand>
</feature>
<dbReference type="HOGENOM" id="CLU_009116_3_1_9"/>
<dbReference type="EMBL" id="CP009920">
    <property type="protein sequence ID" value="AJI21546.1"/>
    <property type="molecule type" value="Genomic_DNA"/>
</dbReference>
<evidence type="ECO:0000256" key="11">
    <source>
        <dbReference type="ARBA" id="ARBA00022915"/>
    </source>
</evidence>
<feature type="binding site" evidence="14">
    <location>
        <begin position="214"/>
        <end position="215"/>
    </location>
    <ligand>
        <name>ATP</name>
        <dbReference type="ChEBI" id="CHEBI:30616"/>
    </ligand>
</feature>
<dbReference type="UniPathway" id="UPA00050">
    <property type="reaction ID" value="UER00461"/>
</dbReference>
<dbReference type="UniPathway" id="UPA00051">
    <property type="reaction ID" value="UER00462"/>
</dbReference>
<dbReference type="SUPFAM" id="SSF55021">
    <property type="entry name" value="ACT-like"/>
    <property type="match status" value="2"/>
</dbReference>